<evidence type="ECO:0000256" key="6">
    <source>
        <dbReference type="ARBA" id="ARBA00022989"/>
    </source>
</evidence>
<comment type="subcellular location">
    <subcellularLocation>
        <location evidence="1">Cell membrane</location>
        <topology evidence="1">Multi-pass membrane protein</topology>
    </subcellularLocation>
</comment>
<feature type="transmembrane region" description="Helical" evidence="10">
    <location>
        <begin position="124"/>
        <end position="149"/>
    </location>
</feature>
<evidence type="ECO:0000256" key="4">
    <source>
        <dbReference type="ARBA" id="ARBA00022692"/>
    </source>
</evidence>
<evidence type="ECO:0000256" key="5">
    <source>
        <dbReference type="ARBA" id="ARBA00022737"/>
    </source>
</evidence>
<dbReference type="GO" id="GO:0001518">
    <property type="term" value="C:voltage-gated sodium channel complex"/>
    <property type="evidence" value="ECO:0007669"/>
    <property type="project" value="TreeGrafter"/>
</dbReference>
<dbReference type="SUPFAM" id="SSF81324">
    <property type="entry name" value="Voltage-gated potassium channels"/>
    <property type="match status" value="1"/>
</dbReference>
<sequence length="152" mass="16923">AAVAFFVLDAFVDLFITICIILNTLFMALDQPGQSEKMTRILTAGNYVFTTIFTTEAILKIIAMRPVNFVKDGWNVFDLFIVTLSLVELGLANIKGLSVLRSFRLLRVFKLAKSWQTLNRLMSIIGKSIGALGNLTLVLVIIIFIFAVMGMQ</sequence>
<protein>
    <recommendedName>
        <fullName evidence="11">Ion transport domain-containing protein</fullName>
    </recommendedName>
</protein>
<dbReference type="InterPro" id="IPR027359">
    <property type="entry name" value="Volt_channel_dom_sf"/>
</dbReference>
<keyword evidence="6 10" id="KW-1133">Transmembrane helix</keyword>
<reference evidence="12" key="1">
    <citation type="submission" date="2021-02" db="EMBL/GenBank/DDBJ databases">
        <authorList>
            <person name="Nowell W R."/>
        </authorList>
    </citation>
    <scope>NUCLEOTIDE SEQUENCE</scope>
</reference>
<dbReference type="GO" id="GO:0019228">
    <property type="term" value="P:neuronal action potential"/>
    <property type="evidence" value="ECO:0007669"/>
    <property type="project" value="TreeGrafter"/>
</dbReference>
<keyword evidence="8" id="KW-1015">Disulfide bond</keyword>
<feature type="transmembrane region" description="Helical" evidence="10">
    <location>
        <begin position="6"/>
        <end position="29"/>
    </location>
</feature>
<dbReference type="Gene3D" id="1.20.120.350">
    <property type="entry name" value="Voltage-gated potassium channels. Chain C"/>
    <property type="match status" value="1"/>
</dbReference>
<dbReference type="InterPro" id="IPR043203">
    <property type="entry name" value="VGCC_Ca_Na"/>
</dbReference>
<comment type="caution">
    <text evidence="12">The sequence shown here is derived from an EMBL/GenBank/DDBJ whole genome shotgun (WGS) entry which is preliminary data.</text>
</comment>
<organism evidence="12 13">
    <name type="scientific">Rotaria magnacalcarata</name>
    <dbReference type="NCBI Taxonomy" id="392030"/>
    <lineage>
        <taxon>Eukaryota</taxon>
        <taxon>Metazoa</taxon>
        <taxon>Spiralia</taxon>
        <taxon>Gnathifera</taxon>
        <taxon>Rotifera</taxon>
        <taxon>Eurotatoria</taxon>
        <taxon>Bdelloidea</taxon>
        <taxon>Philodinida</taxon>
        <taxon>Philodinidae</taxon>
        <taxon>Rotaria</taxon>
    </lineage>
</organism>
<evidence type="ECO:0000256" key="8">
    <source>
        <dbReference type="ARBA" id="ARBA00023157"/>
    </source>
</evidence>
<evidence type="ECO:0000313" key="12">
    <source>
        <dbReference type="EMBL" id="CAF5213831.1"/>
    </source>
</evidence>
<evidence type="ECO:0000256" key="1">
    <source>
        <dbReference type="ARBA" id="ARBA00004651"/>
    </source>
</evidence>
<dbReference type="InterPro" id="IPR005821">
    <property type="entry name" value="Ion_trans_dom"/>
</dbReference>
<keyword evidence="7 10" id="KW-0472">Membrane</keyword>
<evidence type="ECO:0000259" key="11">
    <source>
        <dbReference type="Pfam" id="PF00520"/>
    </source>
</evidence>
<keyword evidence="2" id="KW-0813">Transport</keyword>
<dbReference type="GO" id="GO:0005248">
    <property type="term" value="F:voltage-gated sodium channel activity"/>
    <property type="evidence" value="ECO:0007669"/>
    <property type="project" value="TreeGrafter"/>
</dbReference>
<dbReference type="PANTHER" id="PTHR10037:SF288">
    <property type="entry name" value="SODIUM CHANNEL PROTEIN PARA"/>
    <property type="match status" value="1"/>
</dbReference>
<gene>
    <name evidence="12" type="ORF">GIL414_LOCUS80766</name>
</gene>
<dbReference type="Pfam" id="PF00520">
    <property type="entry name" value="Ion_trans"/>
    <property type="match status" value="1"/>
</dbReference>
<evidence type="ECO:0000256" key="3">
    <source>
        <dbReference type="ARBA" id="ARBA00022475"/>
    </source>
</evidence>
<evidence type="ECO:0000256" key="7">
    <source>
        <dbReference type="ARBA" id="ARBA00023136"/>
    </source>
</evidence>
<dbReference type="FunFam" id="1.20.120.350:FF:000019">
    <property type="entry name" value="Sodium channel protein"/>
    <property type="match status" value="1"/>
</dbReference>
<evidence type="ECO:0000256" key="10">
    <source>
        <dbReference type="SAM" id="Phobius"/>
    </source>
</evidence>
<feature type="non-terminal residue" evidence="12">
    <location>
        <position position="152"/>
    </location>
</feature>
<accession>A0A8S3JAL8</accession>
<keyword evidence="5" id="KW-0677">Repeat</keyword>
<dbReference type="PANTHER" id="PTHR10037">
    <property type="entry name" value="VOLTAGE-GATED CATION CHANNEL CALCIUM AND SODIUM"/>
    <property type="match status" value="1"/>
</dbReference>
<feature type="transmembrane region" description="Helical" evidence="10">
    <location>
        <begin position="41"/>
        <end position="59"/>
    </location>
</feature>
<dbReference type="EMBL" id="CAJOBJ010355675">
    <property type="protein sequence ID" value="CAF5213831.1"/>
    <property type="molecule type" value="Genomic_DNA"/>
</dbReference>
<keyword evidence="4 10" id="KW-0812">Transmembrane</keyword>
<proteinExistence type="predicted"/>
<feature type="domain" description="Ion transport" evidence="11">
    <location>
        <begin position="11"/>
        <end position="152"/>
    </location>
</feature>
<evidence type="ECO:0000313" key="13">
    <source>
        <dbReference type="Proteomes" id="UP000681720"/>
    </source>
</evidence>
<dbReference type="Proteomes" id="UP000681720">
    <property type="component" value="Unassembled WGS sequence"/>
</dbReference>
<dbReference type="GO" id="GO:0086010">
    <property type="term" value="P:membrane depolarization during action potential"/>
    <property type="evidence" value="ECO:0007669"/>
    <property type="project" value="TreeGrafter"/>
</dbReference>
<keyword evidence="3" id="KW-1003">Cell membrane</keyword>
<feature type="non-terminal residue" evidence="12">
    <location>
        <position position="1"/>
    </location>
</feature>
<feature type="transmembrane region" description="Helical" evidence="10">
    <location>
        <begin position="79"/>
        <end position="103"/>
    </location>
</feature>
<keyword evidence="9" id="KW-0325">Glycoprotein</keyword>
<name>A0A8S3JAL8_9BILA</name>
<dbReference type="AlphaFoldDB" id="A0A8S3JAL8"/>
<evidence type="ECO:0000256" key="9">
    <source>
        <dbReference type="ARBA" id="ARBA00023180"/>
    </source>
</evidence>
<evidence type="ECO:0000256" key="2">
    <source>
        <dbReference type="ARBA" id="ARBA00022448"/>
    </source>
</evidence>